<keyword evidence="3" id="KW-0732">Signal</keyword>
<dbReference type="InterPro" id="IPR035914">
    <property type="entry name" value="Sperma_CUB_dom_sf"/>
</dbReference>
<reference evidence="5" key="1">
    <citation type="submission" date="2021-04" db="EMBL/GenBank/DDBJ databases">
        <authorList>
            <consortium name="Molecular Ecology Group"/>
        </authorList>
    </citation>
    <scope>NUCLEOTIDE SEQUENCE</scope>
</reference>
<keyword evidence="6" id="KW-1185">Reference proteome</keyword>
<dbReference type="AlphaFoldDB" id="A0A8S3Z201"/>
<accession>A0A8S3Z201</accession>
<comment type="caution">
    <text evidence="5">The sequence shown here is derived from an EMBL/GenBank/DDBJ whole genome shotgun (WGS) entry which is preliminary data.</text>
</comment>
<dbReference type="SMART" id="SM00042">
    <property type="entry name" value="CUB"/>
    <property type="match status" value="1"/>
</dbReference>
<gene>
    <name evidence="5" type="ORF">CUNI_LOCUS9055</name>
</gene>
<dbReference type="GO" id="GO:0005615">
    <property type="term" value="C:extracellular space"/>
    <property type="evidence" value="ECO:0007669"/>
    <property type="project" value="TreeGrafter"/>
</dbReference>
<dbReference type="OrthoDB" id="6369184at2759"/>
<comment type="caution">
    <text evidence="2">Lacks conserved residue(s) required for the propagation of feature annotation.</text>
</comment>
<evidence type="ECO:0000259" key="4">
    <source>
        <dbReference type="PROSITE" id="PS01180"/>
    </source>
</evidence>
<dbReference type="Gene3D" id="2.60.120.290">
    <property type="entry name" value="Spermadhesin, CUB domain"/>
    <property type="match status" value="1"/>
</dbReference>
<evidence type="ECO:0000313" key="5">
    <source>
        <dbReference type="EMBL" id="CAG5123497.1"/>
    </source>
</evidence>
<protein>
    <recommendedName>
        <fullName evidence="4">CUB domain-containing protein</fullName>
    </recommendedName>
</protein>
<dbReference type="EMBL" id="CAJHNH020001544">
    <property type="protein sequence ID" value="CAG5123497.1"/>
    <property type="molecule type" value="Genomic_DNA"/>
</dbReference>
<dbReference type="SUPFAM" id="SSF49854">
    <property type="entry name" value="Spermadhesin, CUB domain"/>
    <property type="match status" value="1"/>
</dbReference>
<proteinExistence type="predicted"/>
<feature type="domain" description="CUB" evidence="4">
    <location>
        <begin position="40"/>
        <end position="149"/>
    </location>
</feature>
<dbReference type="Proteomes" id="UP000678393">
    <property type="component" value="Unassembled WGS sequence"/>
</dbReference>
<evidence type="ECO:0000256" key="3">
    <source>
        <dbReference type="SAM" id="SignalP"/>
    </source>
</evidence>
<evidence type="ECO:0000256" key="1">
    <source>
        <dbReference type="ARBA" id="ARBA00023157"/>
    </source>
</evidence>
<dbReference type="GO" id="GO:0004252">
    <property type="term" value="F:serine-type endopeptidase activity"/>
    <property type="evidence" value="ECO:0007669"/>
    <property type="project" value="TreeGrafter"/>
</dbReference>
<dbReference type="CDD" id="cd00041">
    <property type="entry name" value="CUB"/>
    <property type="match status" value="1"/>
</dbReference>
<dbReference type="PANTHER" id="PTHR24255">
    <property type="entry name" value="COMPLEMENT COMPONENT 1, S SUBCOMPONENT-RELATED"/>
    <property type="match status" value="1"/>
</dbReference>
<dbReference type="InterPro" id="IPR000859">
    <property type="entry name" value="CUB_dom"/>
</dbReference>
<feature type="signal peptide" evidence="3">
    <location>
        <begin position="1"/>
        <end position="25"/>
    </location>
</feature>
<evidence type="ECO:0000256" key="2">
    <source>
        <dbReference type="PROSITE-ProRule" id="PRU00059"/>
    </source>
</evidence>
<keyword evidence="1" id="KW-1015">Disulfide bond</keyword>
<sequence length="169" mass="19176">MSVNRQNFTLLLAILGTLTVGSVTAQNFAAYTLNPVPIIVNLDATSPAIILQSPNFGIANYENLSNYTLTIRSGSVPLVLVFSFRHFNLEYEQSCLYDALYLREDAFCGTWAAGREFPYLFLPQREFTIRFKTDESVRRPGFQILVDPEPADNVYDDYNGDYPNYLFSN</sequence>
<organism evidence="5 6">
    <name type="scientific">Candidula unifasciata</name>
    <dbReference type="NCBI Taxonomy" id="100452"/>
    <lineage>
        <taxon>Eukaryota</taxon>
        <taxon>Metazoa</taxon>
        <taxon>Spiralia</taxon>
        <taxon>Lophotrochozoa</taxon>
        <taxon>Mollusca</taxon>
        <taxon>Gastropoda</taxon>
        <taxon>Heterobranchia</taxon>
        <taxon>Euthyneura</taxon>
        <taxon>Panpulmonata</taxon>
        <taxon>Eupulmonata</taxon>
        <taxon>Stylommatophora</taxon>
        <taxon>Helicina</taxon>
        <taxon>Helicoidea</taxon>
        <taxon>Geomitridae</taxon>
        <taxon>Candidula</taxon>
    </lineage>
</organism>
<name>A0A8S3Z201_9EUPU</name>
<dbReference type="PANTHER" id="PTHR24255:SF31">
    <property type="entry name" value="CUBILIN-LIKE PROTEIN"/>
    <property type="match status" value="1"/>
</dbReference>
<feature type="chain" id="PRO_5035862428" description="CUB domain-containing protein" evidence="3">
    <location>
        <begin position="26"/>
        <end position="169"/>
    </location>
</feature>
<dbReference type="Pfam" id="PF00431">
    <property type="entry name" value="CUB"/>
    <property type="match status" value="1"/>
</dbReference>
<dbReference type="PROSITE" id="PS01180">
    <property type="entry name" value="CUB"/>
    <property type="match status" value="1"/>
</dbReference>
<evidence type="ECO:0000313" key="6">
    <source>
        <dbReference type="Proteomes" id="UP000678393"/>
    </source>
</evidence>